<dbReference type="InterPro" id="IPR016181">
    <property type="entry name" value="Acyl_CoA_acyltransferase"/>
</dbReference>
<dbReference type="Gene3D" id="3.40.630.30">
    <property type="match status" value="1"/>
</dbReference>
<reference evidence="2 3" key="1">
    <citation type="submission" date="2018-08" db="EMBL/GenBank/DDBJ databases">
        <title>Lysobacter soli KCTC 22011, whole genome shotgun sequence.</title>
        <authorList>
            <person name="Zhang X."/>
            <person name="Feng G."/>
            <person name="Zhu H."/>
        </authorList>
    </citation>
    <scope>NUCLEOTIDE SEQUENCE [LARGE SCALE GENOMIC DNA]</scope>
    <source>
        <strain evidence="2 3">KCTC 22011</strain>
    </source>
</reference>
<dbReference type="GO" id="GO:0016747">
    <property type="term" value="F:acyltransferase activity, transferring groups other than amino-acyl groups"/>
    <property type="evidence" value="ECO:0007669"/>
    <property type="project" value="InterPro"/>
</dbReference>
<comment type="caution">
    <text evidence="2">The sequence shown here is derived from an EMBL/GenBank/DDBJ whole genome shotgun (WGS) entry which is preliminary data.</text>
</comment>
<sequence length="342" mass="37173">MVAIHAAVDDTDAYAGAGEAGLVRGRGVGQRDVLAVGGIGRADDRRCRIGRSARRRRTRLLRGIQRRRLAHVPAAATAAARGKPHQARAQQHAAHRRHQFLVPVMHDAPHLNEIASLPSDRESSIDPMRIVHNQPARSGDGNRIGRHIPRTSVNAMNAIHTRPLGCDDWSIVETLFGPRGACGGCWCMWWRVPMGGRAWEAAKGEPNREAFRKLVNAGAASGVLAFVDGEAAGWCGIGPRAEFPRVDRSKSLVRQWSADTWSLNCLYVPPRWRGVGVARALVAAVVELARQRGATEVEAYPQSLAPGERQAGAFVWTGVPSLYEPLGFRRQGESGRGRALSC</sequence>
<dbReference type="InterPro" id="IPR000182">
    <property type="entry name" value="GNAT_dom"/>
</dbReference>
<dbReference type="AlphaFoldDB" id="A0A3D8VG87"/>
<keyword evidence="3" id="KW-1185">Reference proteome</keyword>
<name>A0A3D8VG87_9GAMM</name>
<protein>
    <submittedName>
        <fullName evidence="2">GNAT family N-acetyltransferase</fullName>
    </submittedName>
</protein>
<gene>
    <name evidence="2" type="ORF">DX912_07030</name>
</gene>
<dbReference type="SUPFAM" id="SSF55729">
    <property type="entry name" value="Acyl-CoA N-acyltransferases (Nat)"/>
    <property type="match status" value="1"/>
</dbReference>
<dbReference type="Proteomes" id="UP000256829">
    <property type="component" value="Unassembled WGS sequence"/>
</dbReference>
<evidence type="ECO:0000313" key="2">
    <source>
        <dbReference type="EMBL" id="RDY68397.1"/>
    </source>
</evidence>
<evidence type="ECO:0000259" key="1">
    <source>
        <dbReference type="PROSITE" id="PS51186"/>
    </source>
</evidence>
<accession>A0A3D8VG87</accession>
<dbReference type="PROSITE" id="PS51186">
    <property type="entry name" value="GNAT"/>
    <property type="match status" value="1"/>
</dbReference>
<feature type="domain" description="N-acetyltransferase" evidence="1">
    <location>
        <begin position="199"/>
        <end position="342"/>
    </location>
</feature>
<evidence type="ECO:0000313" key="3">
    <source>
        <dbReference type="Proteomes" id="UP000256829"/>
    </source>
</evidence>
<proteinExistence type="predicted"/>
<dbReference type="EMBL" id="QTJR01000003">
    <property type="protein sequence ID" value="RDY68397.1"/>
    <property type="molecule type" value="Genomic_DNA"/>
</dbReference>
<organism evidence="2 3">
    <name type="scientific">Lysobacter soli</name>
    <dbReference type="NCBI Taxonomy" id="453783"/>
    <lineage>
        <taxon>Bacteria</taxon>
        <taxon>Pseudomonadati</taxon>
        <taxon>Pseudomonadota</taxon>
        <taxon>Gammaproteobacteria</taxon>
        <taxon>Lysobacterales</taxon>
        <taxon>Lysobacteraceae</taxon>
        <taxon>Lysobacter</taxon>
    </lineage>
</organism>
<dbReference type="Pfam" id="PF00583">
    <property type="entry name" value="Acetyltransf_1"/>
    <property type="match status" value="1"/>
</dbReference>
<keyword evidence="2" id="KW-0808">Transferase</keyword>